<keyword evidence="2" id="KW-0645">Protease</keyword>
<evidence type="ECO:0000256" key="3">
    <source>
        <dbReference type="ARBA" id="ARBA00022801"/>
    </source>
</evidence>
<dbReference type="InterPro" id="IPR023346">
    <property type="entry name" value="Lysozyme-like_dom_sf"/>
</dbReference>
<dbReference type="Proteomes" id="UP001049518">
    <property type="component" value="Chromosome"/>
</dbReference>
<dbReference type="InterPro" id="IPR000064">
    <property type="entry name" value="NLP_P60_dom"/>
</dbReference>
<dbReference type="PROSITE" id="PS51935">
    <property type="entry name" value="NLPC_P60"/>
    <property type="match status" value="1"/>
</dbReference>
<dbReference type="InterPro" id="IPR038765">
    <property type="entry name" value="Papain-like_cys_pep_sf"/>
</dbReference>
<name>A0ABX8R4A9_9ACTN</name>
<evidence type="ECO:0000313" key="6">
    <source>
        <dbReference type="EMBL" id="QXJ25892.1"/>
    </source>
</evidence>
<keyword evidence="3" id="KW-0378">Hydrolase</keyword>
<dbReference type="InterPro" id="IPR051794">
    <property type="entry name" value="PG_Endopeptidase_C40"/>
</dbReference>
<reference evidence="6" key="1">
    <citation type="submission" date="2020-07" db="EMBL/GenBank/DDBJ databases">
        <authorList>
            <person name="Tarantini F.S."/>
            <person name="Hong K.W."/>
            <person name="Chan K.G."/>
        </authorList>
    </citation>
    <scope>NUCLEOTIDE SEQUENCE</scope>
    <source>
        <strain evidence="6">32-07</strain>
    </source>
</reference>
<dbReference type="Gene3D" id="1.10.530.10">
    <property type="match status" value="1"/>
</dbReference>
<dbReference type="PANTHER" id="PTHR47359">
    <property type="entry name" value="PEPTIDOGLYCAN DL-ENDOPEPTIDASE CWLO"/>
    <property type="match status" value="1"/>
</dbReference>
<comment type="similarity">
    <text evidence="1">Belongs to the peptidase C40 family.</text>
</comment>
<keyword evidence="7" id="KW-1185">Reference proteome</keyword>
<dbReference type="SUPFAM" id="SSF53955">
    <property type="entry name" value="Lysozyme-like"/>
    <property type="match status" value="1"/>
</dbReference>
<evidence type="ECO:0000259" key="5">
    <source>
        <dbReference type="PROSITE" id="PS51935"/>
    </source>
</evidence>
<feature type="domain" description="NlpC/P60" evidence="5">
    <location>
        <begin position="238"/>
        <end position="380"/>
    </location>
</feature>
<evidence type="ECO:0000256" key="1">
    <source>
        <dbReference type="ARBA" id="ARBA00007074"/>
    </source>
</evidence>
<evidence type="ECO:0000313" key="7">
    <source>
        <dbReference type="Proteomes" id="UP001049518"/>
    </source>
</evidence>
<dbReference type="Gene3D" id="3.90.1720.10">
    <property type="entry name" value="endopeptidase domain like (from Nostoc punctiforme)"/>
    <property type="match status" value="1"/>
</dbReference>
<dbReference type="EMBL" id="CP059572">
    <property type="protein sequence ID" value="QXJ25892.1"/>
    <property type="molecule type" value="Genomic_DNA"/>
</dbReference>
<gene>
    <name evidence="6" type="ORF">AGRA3207_007459</name>
</gene>
<evidence type="ECO:0000256" key="2">
    <source>
        <dbReference type="ARBA" id="ARBA00022670"/>
    </source>
</evidence>
<dbReference type="Pfam" id="PF00877">
    <property type="entry name" value="NLPC_P60"/>
    <property type="match status" value="1"/>
</dbReference>
<dbReference type="SUPFAM" id="SSF54001">
    <property type="entry name" value="Cysteine proteinases"/>
    <property type="match status" value="1"/>
</dbReference>
<keyword evidence="4" id="KW-0788">Thiol protease</keyword>
<proteinExistence type="inferred from homology"/>
<organism evidence="6 7">
    <name type="scientific">Actinomadura graeca</name>
    <dbReference type="NCBI Taxonomy" id="2750812"/>
    <lineage>
        <taxon>Bacteria</taxon>
        <taxon>Bacillati</taxon>
        <taxon>Actinomycetota</taxon>
        <taxon>Actinomycetes</taxon>
        <taxon>Streptosporangiales</taxon>
        <taxon>Thermomonosporaceae</taxon>
        <taxon>Actinomadura</taxon>
    </lineage>
</organism>
<evidence type="ECO:0000256" key="4">
    <source>
        <dbReference type="ARBA" id="ARBA00022807"/>
    </source>
</evidence>
<dbReference type="PANTHER" id="PTHR47359:SF3">
    <property type="entry name" value="NLP_P60 DOMAIN-CONTAINING PROTEIN-RELATED"/>
    <property type="match status" value="1"/>
</dbReference>
<protein>
    <submittedName>
        <fullName evidence="6">C40 family peptidase</fullName>
    </submittedName>
</protein>
<sequence length="385" mass="38385">MMLSSAAAKAAAALGAGVTAVALLWVLVIVLAVAAVSGAGCGAAQAGAAAPGAVVSQPAPAAAASDIPPDYLTLYRKAGRDYQLSWTVLAAIGKVESDHGRDRGPGVVRGANHAGAAGPMQIGVGGAAGNSWARFGVDGDGDGDRDVHDPADAIPAAARILIEDKGLRGDVRTAVGRYNGSGPQAEAYAGKVMALAGRYAAGGPAPGGSAPSGRLAGGPAGGACEGAGGGPGAGAMAGPTGRRILDWAMRWLKTPYQWGAGGWAGPTGWACAHGRCGRAFDCSGLTMHAVAQATGGRIKIAHFTGAQYNDPRGTHVAFGQLQPGDLVFFSHPGALVSHHVGVFAGAGTMVHAPHTGDWVKVSPITTGYYRREFSGGTRFSVDGRP</sequence>
<accession>A0ABX8R4A9</accession>